<keyword evidence="9" id="KW-0472">Membrane</keyword>
<evidence type="ECO:0000256" key="10">
    <source>
        <dbReference type="SAM" id="SignalP"/>
    </source>
</evidence>
<comment type="caution">
    <text evidence="12">The sequence shown here is derived from an EMBL/GenBank/DDBJ whole genome shotgun (WGS) entry which is preliminary data.</text>
</comment>
<dbReference type="Proteomes" id="UP001589610">
    <property type="component" value="Unassembled WGS sequence"/>
</dbReference>
<dbReference type="EC" id="3.4.-.-" evidence="12"/>
<keyword evidence="5" id="KW-0573">Peptidoglycan synthesis</keyword>
<dbReference type="GO" id="GO:0004180">
    <property type="term" value="F:carboxypeptidase activity"/>
    <property type="evidence" value="ECO:0007669"/>
    <property type="project" value="UniProtKB-KW"/>
</dbReference>
<dbReference type="InterPro" id="IPR012338">
    <property type="entry name" value="Beta-lactam/transpept-like"/>
</dbReference>
<organism evidence="12 13">
    <name type="scientific">Streptosporangium vulgare</name>
    <dbReference type="NCBI Taxonomy" id="46190"/>
    <lineage>
        <taxon>Bacteria</taxon>
        <taxon>Bacillati</taxon>
        <taxon>Actinomycetota</taxon>
        <taxon>Actinomycetes</taxon>
        <taxon>Streptosporangiales</taxon>
        <taxon>Streptosporangiaceae</taxon>
        <taxon>Streptosporangium</taxon>
    </lineage>
</organism>
<evidence type="ECO:0000256" key="4">
    <source>
        <dbReference type="ARBA" id="ARBA00022960"/>
    </source>
</evidence>
<evidence type="ECO:0000259" key="11">
    <source>
        <dbReference type="Pfam" id="PF00768"/>
    </source>
</evidence>
<evidence type="ECO:0000256" key="6">
    <source>
        <dbReference type="ARBA" id="ARBA00023316"/>
    </source>
</evidence>
<keyword evidence="12" id="KW-0121">Carboxypeptidase</keyword>
<feature type="domain" description="Peptidase S11 D-alanyl-D-alanine carboxypeptidase A N-terminal" evidence="11">
    <location>
        <begin position="106"/>
        <end position="326"/>
    </location>
</feature>
<gene>
    <name evidence="12" type="ORF">ACFFRH_38695</name>
</gene>
<keyword evidence="13" id="KW-1185">Reference proteome</keyword>
<keyword evidence="12" id="KW-0645">Protease</keyword>
<evidence type="ECO:0000256" key="8">
    <source>
        <dbReference type="SAM" id="MobiDB-lite"/>
    </source>
</evidence>
<name>A0ABV5TQN1_9ACTN</name>
<protein>
    <submittedName>
        <fullName evidence="12">D-alanyl-D-alanine carboxypeptidase family protein</fullName>
        <ecNumber evidence="12">3.4.-.-</ecNumber>
    </submittedName>
</protein>
<dbReference type="RefSeq" id="WP_386162499.1">
    <property type="nucleotide sequence ID" value="NZ_JBHMBS010000033.1"/>
</dbReference>
<proteinExistence type="inferred from homology"/>
<accession>A0ABV5TQN1</accession>
<dbReference type="PRINTS" id="PR00725">
    <property type="entry name" value="DADACBPTASE1"/>
</dbReference>
<sequence>MGIKHVAPVGVLLAATALLGAPAQARVADAPTTGRPDLRTGMGPADARIGAGAGAGAPDSRTGAGATDARMGAGSAEGPGARRGREPVGGSRLGGRGLVVPAGVKAPPKTAAKSYVIADAESGEVLAAKDAHGRYLPASTLKALTALTLIPKLDKDRKITPSRRAVNEEGSAVGLVPKPLYTVEDLFKALMLVSGNDCAMALAEANGGLSTTLADMNAEAKRLQAFDTVAKTPSGLDKPGQSSSAYDLALIARAGLANADFRRYISTKTDKFPAPKGYYEIGNHNRLLWRYKGMIGVKNGWTSKALGSFVGAAKRNGHTVIVSIMRHDGYFWDEVADLLDWGFANRGKVTSVGRLVDPVPEPAPLPTGPAASAPPAAPAPVSAQDPAAAARPADEGVPIGYYALGAALLGGLAWLTYGLRRRSHRPR</sequence>
<evidence type="ECO:0000256" key="2">
    <source>
        <dbReference type="ARBA" id="ARBA00022729"/>
    </source>
</evidence>
<dbReference type="EMBL" id="JBHMBS010000033">
    <property type="protein sequence ID" value="MFB9681443.1"/>
    <property type="molecule type" value="Genomic_DNA"/>
</dbReference>
<dbReference type="SUPFAM" id="SSF56601">
    <property type="entry name" value="beta-lactamase/transpeptidase-like"/>
    <property type="match status" value="1"/>
</dbReference>
<evidence type="ECO:0000256" key="1">
    <source>
        <dbReference type="ARBA" id="ARBA00007164"/>
    </source>
</evidence>
<dbReference type="Pfam" id="PF00768">
    <property type="entry name" value="Peptidase_S11"/>
    <property type="match status" value="1"/>
</dbReference>
<evidence type="ECO:0000256" key="5">
    <source>
        <dbReference type="ARBA" id="ARBA00022984"/>
    </source>
</evidence>
<feature type="signal peptide" evidence="10">
    <location>
        <begin position="1"/>
        <end position="25"/>
    </location>
</feature>
<feature type="transmembrane region" description="Helical" evidence="9">
    <location>
        <begin position="399"/>
        <end position="419"/>
    </location>
</feature>
<keyword evidence="4" id="KW-0133">Cell shape</keyword>
<evidence type="ECO:0000313" key="12">
    <source>
        <dbReference type="EMBL" id="MFB9681443.1"/>
    </source>
</evidence>
<keyword evidence="9" id="KW-0812">Transmembrane</keyword>
<dbReference type="InterPro" id="IPR018044">
    <property type="entry name" value="Peptidase_S11"/>
</dbReference>
<keyword evidence="9" id="KW-1133">Transmembrane helix</keyword>
<evidence type="ECO:0000313" key="13">
    <source>
        <dbReference type="Proteomes" id="UP001589610"/>
    </source>
</evidence>
<keyword evidence="6" id="KW-0961">Cell wall biogenesis/degradation</keyword>
<keyword evidence="2 10" id="KW-0732">Signal</keyword>
<evidence type="ECO:0000256" key="9">
    <source>
        <dbReference type="SAM" id="Phobius"/>
    </source>
</evidence>
<dbReference type="InterPro" id="IPR001967">
    <property type="entry name" value="Peptidase_S11_N"/>
</dbReference>
<dbReference type="PANTHER" id="PTHR21581">
    <property type="entry name" value="D-ALANYL-D-ALANINE CARBOXYPEPTIDASE"/>
    <property type="match status" value="1"/>
</dbReference>
<dbReference type="PANTHER" id="PTHR21581:SF33">
    <property type="entry name" value="D-ALANYL-D-ALANINE CARBOXYPEPTIDASE DACB"/>
    <property type="match status" value="1"/>
</dbReference>
<keyword evidence="3 12" id="KW-0378">Hydrolase</keyword>
<comment type="similarity">
    <text evidence="1 7">Belongs to the peptidase S11 family.</text>
</comment>
<feature type="region of interest" description="Disordered" evidence="8">
    <location>
        <begin position="23"/>
        <end position="101"/>
    </location>
</feature>
<feature type="region of interest" description="Disordered" evidence="8">
    <location>
        <begin position="360"/>
        <end position="389"/>
    </location>
</feature>
<evidence type="ECO:0000256" key="7">
    <source>
        <dbReference type="RuleBase" id="RU004016"/>
    </source>
</evidence>
<evidence type="ECO:0000256" key="3">
    <source>
        <dbReference type="ARBA" id="ARBA00022801"/>
    </source>
</evidence>
<feature type="chain" id="PRO_5046044237" evidence="10">
    <location>
        <begin position="26"/>
        <end position="427"/>
    </location>
</feature>
<reference evidence="12 13" key="1">
    <citation type="submission" date="2024-09" db="EMBL/GenBank/DDBJ databases">
        <authorList>
            <person name="Sun Q."/>
            <person name="Mori K."/>
        </authorList>
    </citation>
    <scope>NUCLEOTIDE SEQUENCE [LARGE SCALE GENOMIC DNA]</scope>
    <source>
        <strain evidence="12 13">JCM 3028</strain>
    </source>
</reference>
<feature type="compositionally biased region" description="Low complexity" evidence="8">
    <location>
        <begin position="368"/>
        <end position="389"/>
    </location>
</feature>
<dbReference type="Gene3D" id="3.40.710.10">
    <property type="entry name" value="DD-peptidase/beta-lactamase superfamily"/>
    <property type="match status" value="1"/>
</dbReference>